<keyword evidence="6" id="KW-0472">Membrane</keyword>
<dbReference type="SUPFAM" id="SSF50331">
    <property type="entry name" value="MOP-like"/>
    <property type="match status" value="1"/>
</dbReference>
<evidence type="ECO:0000256" key="2">
    <source>
        <dbReference type="ARBA" id="ARBA00022475"/>
    </source>
</evidence>
<feature type="domain" description="ABC transporter" evidence="7">
    <location>
        <begin position="4"/>
        <end position="233"/>
    </location>
</feature>
<sequence length="367" mass="40012">MLAVQLVDIEKRYHDRDVLQSICLHVEAGEYMVLLGESGCGKTTMLRTIAGLESADGGRVEFGGVDVSRIAARKRDVSMLFQRDALYPHMTLRQTMAFPMKGLVSDSETQQRIERAAKLLGLDAMLDRHPEHFSGGELRRGGLAKMVVRQASIRLLDEPLSALDGPVRHQFQQDLQRWHREIPGTTIHVTHDGDEAMRMADRVAVMHQGQIVQVGTPEEIFHHPCCLSVAKSIGSPPINVLGGELRQGELRVHASDDPIELNPAVGPRHDGHVFVAIRPEGFGIVASSGANDAIASTTSAIRFSGVCRSSLVYGGQCHASFETQNEILDATLPADCGVQRGDPVTIAAMLADVHLFDGEGKRIEVAR</sequence>
<dbReference type="EMBL" id="SJPT01000002">
    <property type="protein sequence ID" value="TWU24916.1"/>
    <property type="molecule type" value="Genomic_DNA"/>
</dbReference>
<accession>A0A5C6CPD3</accession>
<dbReference type="GO" id="GO:0005524">
    <property type="term" value="F:ATP binding"/>
    <property type="evidence" value="ECO:0007669"/>
    <property type="project" value="UniProtKB-KW"/>
</dbReference>
<proteinExistence type="predicted"/>
<evidence type="ECO:0000256" key="5">
    <source>
        <dbReference type="ARBA" id="ARBA00022967"/>
    </source>
</evidence>
<dbReference type="InterPro" id="IPR027417">
    <property type="entry name" value="P-loop_NTPase"/>
</dbReference>
<dbReference type="GO" id="GO:0016887">
    <property type="term" value="F:ATP hydrolysis activity"/>
    <property type="evidence" value="ECO:0007669"/>
    <property type="project" value="InterPro"/>
</dbReference>
<evidence type="ECO:0000256" key="1">
    <source>
        <dbReference type="ARBA" id="ARBA00022448"/>
    </source>
</evidence>
<dbReference type="SUPFAM" id="SSF52540">
    <property type="entry name" value="P-loop containing nucleoside triphosphate hydrolases"/>
    <property type="match status" value="1"/>
</dbReference>
<keyword evidence="3" id="KW-0547">Nucleotide-binding</keyword>
<evidence type="ECO:0000256" key="4">
    <source>
        <dbReference type="ARBA" id="ARBA00022840"/>
    </source>
</evidence>
<dbReference type="Proteomes" id="UP000316304">
    <property type="component" value="Unassembled WGS sequence"/>
</dbReference>
<protein>
    <submittedName>
        <fullName evidence="8">Trehalose import ATP-binding protein SugC</fullName>
        <ecNumber evidence="8">3.6.3.-</ecNumber>
    </submittedName>
</protein>
<comment type="caution">
    <text evidence="8">The sequence shown here is derived from an EMBL/GenBank/DDBJ whole genome shotgun (WGS) entry which is preliminary data.</text>
</comment>
<dbReference type="Gene3D" id="2.40.50.100">
    <property type="match status" value="1"/>
</dbReference>
<dbReference type="PANTHER" id="PTHR43875:SF15">
    <property type="entry name" value="TREHALOSE IMPORT ATP-BINDING PROTEIN SUGC"/>
    <property type="match status" value="1"/>
</dbReference>
<evidence type="ECO:0000313" key="8">
    <source>
        <dbReference type="EMBL" id="TWU24916.1"/>
    </source>
</evidence>
<dbReference type="AlphaFoldDB" id="A0A5C6CPD3"/>
<dbReference type="GO" id="GO:0055052">
    <property type="term" value="C:ATP-binding cassette (ABC) transporter complex, substrate-binding subunit-containing"/>
    <property type="evidence" value="ECO:0007669"/>
    <property type="project" value="TreeGrafter"/>
</dbReference>
<reference evidence="8 9" key="1">
    <citation type="submission" date="2019-02" db="EMBL/GenBank/DDBJ databases">
        <title>Deep-cultivation of Planctomycetes and their phenomic and genomic characterization uncovers novel biology.</title>
        <authorList>
            <person name="Wiegand S."/>
            <person name="Jogler M."/>
            <person name="Boedeker C."/>
            <person name="Pinto D."/>
            <person name="Vollmers J."/>
            <person name="Rivas-Marin E."/>
            <person name="Kohn T."/>
            <person name="Peeters S.H."/>
            <person name="Heuer A."/>
            <person name="Rast P."/>
            <person name="Oberbeckmann S."/>
            <person name="Bunk B."/>
            <person name="Jeske O."/>
            <person name="Meyerdierks A."/>
            <person name="Storesund J.E."/>
            <person name="Kallscheuer N."/>
            <person name="Luecker S."/>
            <person name="Lage O.M."/>
            <person name="Pohl T."/>
            <person name="Merkel B.J."/>
            <person name="Hornburger P."/>
            <person name="Mueller R.-W."/>
            <person name="Bruemmer F."/>
            <person name="Labrenz M."/>
            <person name="Spormann A.M."/>
            <person name="Op Den Camp H."/>
            <person name="Overmann J."/>
            <person name="Amann R."/>
            <person name="Jetten M.S.M."/>
            <person name="Mascher T."/>
            <person name="Medema M.H."/>
            <person name="Devos D.P."/>
            <person name="Kaster A.-K."/>
            <person name="Ovreas L."/>
            <person name="Rohde M."/>
            <person name="Galperin M.Y."/>
            <person name="Jogler C."/>
        </authorList>
    </citation>
    <scope>NUCLEOTIDE SEQUENCE [LARGE SCALE GENOMIC DNA]</scope>
    <source>
        <strain evidence="8 9">Pla52o</strain>
    </source>
</reference>
<dbReference type="PANTHER" id="PTHR43875">
    <property type="entry name" value="MALTODEXTRIN IMPORT ATP-BINDING PROTEIN MSMX"/>
    <property type="match status" value="1"/>
</dbReference>
<dbReference type="PROSITE" id="PS50893">
    <property type="entry name" value="ABC_TRANSPORTER_2"/>
    <property type="match status" value="1"/>
</dbReference>
<dbReference type="Gene3D" id="3.40.50.300">
    <property type="entry name" value="P-loop containing nucleotide triphosphate hydrolases"/>
    <property type="match status" value="1"/>
</dbReference>
<evidence type="ECO:0000256" key="6">
    <source>
        <dbReference type="ARBA" id="ARBA00023136"/>
    </source>
</evidence>
<dbReference type="Pfam" id="PF00005">
    <property type="entry name" value="ABC_tran"/>
    <property type="match status" value="1"/>
</dbReference>
<dbReference type="RefSeq" id="WP_146593643.1">
    <property type="nucleotide sequence ID" value="NZ_SJPT01000002.1"/>
</dbReference>
<organism evidence="8 9">
    <name type="scientific">Novipirellula galeiformis</name>
    <dbReference type="NCBI Taxonomy" id="2528004"/>
    <lineage>
        <taxon>Bacteria</taxon>
        <taxon>Pseudomonadati</taxon>
        <taxon>Planctomycetota</taxon>
        <taxon>Planctomycetia</taxon>
        <taxon>Pirellulales</taxon>
        <taxon>Pirellulaceae</taxon>
        <taxon>Novipirellula</taxon>
    </lineage>
</organism>
<dbReference type="SMART" id="SM00382">
    <property type="entry name" value="AAA"/>
    <property type="match status" value="1"/>
</dbReference>
<dbReference type="InterPro" id="IPR008995">
    <property type="entry name" value="Mo/tungstate-bd_C_term_dom"/>
</dbReference>
<keyword evidence="1" id="KW-0813">Transport</keyword>
<dbReference type="InterPro" id="IPR003439">
    <property type="entry name" value="ABC_transporter-like_ATP-bd"/>
</dbReference>
<keyword evidence="4 8" id="KW-0067">ATP-binding</keyword>
<dbReference type="InterPro" id="IPR003593">
    <property type="entry name" value="AAA+_ATPase"/>
</dbReference>
<keyword evidence="2" id="KW-1003">Cell membrane</keyword>
<keyword evidence="9" id="KW-1185">Reference proteome</keyword>
<evidence type="ECO:0000259" key="7">
    <source>
        <dbReference type="PROSITE" id="PS50893"/>
    </source>
</evidence>
<keyword evidence="8" id="KW-0378">Hydrolase</keyword>
<evidence type="ECO:0000313" key="9">
    <source>
        <dbReference type="Proteomes" id="UP000316304"/>
    </source>
</evidence>
<dbReference type="InterPro" id="IPR047641">
    <property type="entry name" value="ABC_transpr_MalK/UgpC-like"/>
</dbReference>
<keyword evidence="5" id="KW-1278">Translocase</keyword>
<dbReference type="OrthoDB" id="9790614at2"/>
<gene>
    <name evidence="8" type="primary">sugC</name>
    <name evidence="8" type="ORF">Pla52o_12130</name>
</gene>
<name>A0A5C6CPD3_9BACT</name>
<evidence type="ECO:0000256" key="3">
    <source>
        <dbReference type="ARBA" id="ARBA00022741"/>
    </source>
</evidence>
<dbReference type="EC" id="3.6.3.-" evidence="8"/>